<feature type="DNA-binding region" description="H-T-H motif" evidence="2">
    <location>
        <begin position="26"/>
        <end position="45"/>
    </location>
</feature>
<dbReference type="InterPro" id="IPR009057">
    <property type="entry name" value="Homeodomain-like_sf"/>
</dbReference>
<evidence type="ECO:0000256" key="2">
    <source>
        <dbReference type="PROSITE-ProRule" id="PRU00335"/>
    </source>
</evidence>
<dbReference type="EMBL" id="LYPA01000080">
    <property type="protein sequence ID" value="OBR62313.1"/>
    <property type="molecule type" value="Genomic_DNA"/>
</dbReference>
<dbReference type="SUPFAM" id="SSF48498">
    <property type="entry name" value="Tetracyclin repressor-like, C-terminal domain"/>
    <property type="match status" value="1"/>
</dbReference>
<dbReference type="InterPro" id="IPR050624">
    <property type="entry name" value="HTH-type_Tx_Regulator"/>
</dbReference>
<evidence type="ECO:0000313" key="5">
    <source>
        <dbReference type="Proteomes" id="UP000092024"/>
    </source>
</evidence>
<accession>A0A1A5Y9Q9</accession>
<dbReference type="Proteomes" id="UP000092024">
    <property type="component" value="Unassembled WGS sequence"/>
</dbReference>
<dbReference type="PRINTS" id="PR00455">
    <property type="entry name" value="HTHTETR"/>
</dbReference>
<name>A0A1A5Y9Q9_9BACL</name>
<gene>
    <name evidence="4" type="ORF">A7K91_01450</name>
</gene>
<reference evidence="4 5" key="1">
    <citation type="submission" date="2016-05" db="EMBL/GenBank/DDBJ databases">
        <title>Paenibacillus oryzae. sp. nov., isolated from the rice root.</title>
        <authorList>
            <person name="Zhang J."/>
            <person name="Zhang X."/>
        </authorList>
    </citation>
    <scope>NUCLEOTIDE SEQUENCE [LARGE SCALE GENOMIC DNA]</scope>
    <source>
        <strain evidence="4 5">1DrF-4</strain>
    </source>
</reference>
<evidence type="ECO:0000259" key="3">
    <source>
        <dbReference type="PROSITE" id="PS50977"/>
    </source>
</evidence>
<dbReference type="PANTHER" id="PTHR43479:SF11">
    <property type="entry name" value="ACREF_ENVCD OPERON REPRESSOR-RELATED"/>
    <property type="match status" value="1"/>
</dbReference>
<dbReference type="STRING" id="1844972.A7K91_01450"/>
<dbReference type="PROSITE" id="PS01081">
    <property type="entry name" value="HTH_TETR_1"/>
    <property type="match status" value="1"/>
</dbReference>
<evidence type="ECO:0000256" key="1">
    <source>
        <dbReference type="ARBA" id="ARBA00023125"/>
    </source>
</evidence>
<organism evidence="4 5">
    <name type="scientific">Paenibacillus oryzae</name>
    <dbReference type="NCBI Taxonomy" id="1844972"/>
    <lineage>
        <taxon>Bacteria</taxon>
        <taxon>Bacillati</taxon>
        <taxon>Bacillota</taxon>
        <taxon>Bacilli</taxon>
        <taxon>Bacillales</taxon>
        <taxon>Paenibacillaceae</taxon>
        <taxon>Paenibacillus</taxon>
    </lineage>
</organism>
<dbReference type="RefSeq" id="WP_068687173.1">
    <property type="nucleotide sequence ID" value="NZ_LYPA01000080.1"/>
</dbReference>
<dbReference type="AlphaFoldDB" id="A0A1A5Y9Q9"/>
<dbReference type="GO" id="GO:0003677">
    <property type="term" value="F:DNA binding"/>
    <property type="evidence" value="ECO:0007669"/>
    <property type="project" value="UniProtKB-UniRule"/>
</dbReference>
<dbReference type="SUPFAM" id="SSF46689">
    <property type="entry name" value="Homeodomain-like"/>
    <property type="match status" value="1"/>
</dbReference>
<dbReference type="InterPro" id="IPR023772">
    <property type="entry name" value="DNA-bd_HTH_TetR-type_CS"/>
</dbReference>
<dbReference type="Gene3D" id="1.10.357.10">
    <property type="entry name" value="Tetracycline Repressor, domain 2"/>
    <property type="match status" value="1"/>
</dbReference>
<dbReference type="PANTHER" id="PTHR43479">
    <property type="entry name" value="ACREF/ENVCD OPERON REPRESSOR-RELATED"/>
    <property type="match status" value="1"/>
</dbReference>
<keyword evidence="5" id="KW-1185">Reference proteome</keyword>
<feature type="domain" description="HTH tetR-type" evidence="3">
    <location>
        <begin position="3"/>
        <end position="63"/>
    </location>
</feature>
<dbReference type="InterPro" id="IPR001647">
    <property type="entry name" value="HTH_TetR"/>
</dbReference>
<dbReference type="OrthoDB" id="9812484at2"/>
<keyword evidence="1 2" id="KW-0238">DNA-binding</keyword>
<dbReference type="InterPro" id="IPR036271">
    <property type="entry name" value="Tet_transcr_reg_TetR-rel_C_sf"/>
</dbReference>
<evidence type="ECO:0000313" key="4">
    <source>
        <dbReference type="EMBL" id="OBR62313.1"/>
    </source>
</evidence>
<dbReference type="PROSITE" id="PS50977">
    <property type="entry name" value="HTH_TETR_2"/>
    <property type="match status" value="1"/>
</dbReference>
<dbReference type="Gene3D" id="1.10.10.60">
    <property type="entry name" value="Homeodomain-like"/>
    <property type="match status" value="1"/>
</dbReference>
<protein>
    <submittedName>
        <fullName evidence="4">TetR family transcriptional regulator</fullName>
    </submittedName>
</protein>
<sequence>MSVDRRQLIVEAAAKSFSMFGYKATTMDGVARIASVGKGTIYTFFANKEELFQVIMKEMILEMKNVAESVIQPNHHFFDNLNAALERLLDFREQHELALKLLQEVREIGTPMAVEALEQLERAVISYISAQVGKAVERKEIKPCDPQMTAFVMLKLYMALAVDWKNMYGPISKQQLSEKLRFYLEIGLASDDAGAALAKS</sequence>
<dbReference type="Pfam" id="PF00440">
    <property type="entry name" value="TetR_N"/>
    <property type="match status" value="1"/>
</dbReference>
<proteinExistence type="predicted"/>
<comment type="caution">
    <text evidence="4">The sequence shown here is derived from an EMBL/GenBank/DDBJ whole genome shotgun (WGS) entry which is preliminary data.</text>
</comment>